<dbReference type="UniPathway" id="UPA00988"/>
<dbReference type="InterPro" id="IPR006849">
    <property type="entry name" value="Elp1"/>
</dbReference>
<gene>
    <name evidence="2" type="ORF">g.38566</name>
</gene>
<dbReference type="GO" id="GO:0002926">
    <property type="term" value="P:tRNA wobble base 5-methoxycarbonylmethyl-2-thiouridinylation"/>
    <property type="evidence" value="ECO:0007669"/>
    <property type="project" value="TreeGrafter"/>
</dbReference>
<evidence type="ECO:0000259" key="1">
    <source>
        <dbReference type="Pfam" id="PF23797"/>
    </source>
</evidence>
<evidence type="ECO:0000313" key="2">
    <source>
        <dbReference type="EMBL" id="JAS73128.1"/>
    </source>
</evidence>
<organism evidence="2">
    <name type="scientific">Homalodisca liturata</name>
    <dbReference type="NCBI Taxonomy" id="320908"/>
    <lineage>
        <taxon>Eukaryota</taxon>
        <taxon>Metazoa</taxon>
        <taxon>Ecdysozoa</taxon>
        <taxon>Arthropoda</taxon>
        <taxon>Hexapoda</taxon>
        <taxon>Insecta</taxon>
        <taxon>Pterygota</taxon>
        <taxon>Neoptera</taxon>
        <taxon>Paraneoptera</taxon>
        <taxon>Hemiptera</taxon>
        <taxon>Auchenorrhyncha</taxon>
        <taxon>Membracoidea</taxon>
        <taxon>Cicadellidae</taxon>
        <taxon>Cicadellinae</taxon>
        <taxon>Proconiini</taxon>
        <taxon>Homalodisca</taxon>
    </lineage>
</organism>
<proteinExistence type="predicted"/>
<feature type="domain" description="ELP1 N-terminal second beta-propeller" evidence="1">
    <location>
        <begin position="37"/>
        <end position="203"/>
    </location>
</feature>
<dbReference type="GO" id="GO:0000049">
    <property type="term" value="F:tRNA binding"/>
    <property type="evidence" value="ECO:0007669"/>
    <property type="project" value="TreeGrafter"/>
</dbReference>
<sequence>LSNGNLSFVKGMETDPQLCSTVPVNLKYEDVKSALLPSPACLSHWLWLSQDQLLCVFHSSSSHLCHILVDNECATVGWTIPLDEPVLTLTQKTGSSGALIQLSSGTVLDFQDSLSPSFTLPEPCVSVRSMGQHTITRAHNNRLYVDRELIADNITSFYCLPHFLVMTSSSHELYVTSAELGFKVEKESGTNTARRLERGATVVVAMDHSVVLQLPRGNLETVEPRALTLVT</sequence>
<feature type="non-terminal residue" evidence="2">
    <location>
        <position position="231"/>
    </location>
</feature>
<dbReference type="InterPro" id="IPR056165">
    <property type="entry name" value="Beta-prop_ELP1_2nd"/>
</dbReference>
<accession>A0A1B6HEL6</accession>
<dbReference type="AlphaFoldDB" id="A0A1B6HEL6"/>
<protein>
    <recommendedName>
        <fullName evidence="1">ELP1 N-terminal second beta-propeller domain-containing protein</fullName>
    </recommendedName>
</protein>
<dbReference type="GO" id="GO:0033588">
    <property type="term" value="C:elongator holoenzyme complex"/>
    <property type="evidence" value="ECO:0007669"/>
    <property type="project" value="InterPro"/>
</dbReference>
<dbReference type="EMBL" id="GECU01034578">
    <property type="protein sequence ID" value="JAS73128.1"/>
    <property type="molecule type" value="Transcribed_RNA"/>
</dbReference>
<reference evidence="2" key="1">
    <citation type="submission" date="2015-11" db="EMBL/GenBank/DDBJ databases">
        <title>De novo transcriptome assembly of four potential Pierce s Disease insect vectors from Arizona vineyards.</title>
        <authorList>
            <person name="Tassone E.E."/>
        </authorList>
    </citation>
    <scope>NUCLEOTIDE SEQUENCE</scope>
</reference>
<dbReference type="Pfam" id="PF23797">
    <property type="entry name" value="Beta-prop_ELP1_2nd"/>
    <property type="match status" value="1"/>
</dbReference>
<dbReference type="PANTHER" id="PTHR12747">
    <property type="entry name" value="ELONGATOR COMPLEX PROTEIN 1"/>
    <property type="match status" value="1"/>
</dbReference>
<feature type="non-terminal residue" evidence="2">
    <location>
        <position position="1"/>
    </location>
</feature>
<dbReference type="PANTHER" id="PTHR12747:SF0">
    <property type="entry name" value="ELONGATOR COMPLEX PROTEIN 1"/>
    <property type="match status" value="1"/>
</dbReference>
<dbReference type="GO" id="GO:0005829">
    <property type="term" value="C:cytosol"/>
    <property type="evidence" value="ECO:0007669"/>
    <property type="project" value="TreeGrafter"/>
</dbReference>
<name>A0A1B6HEL6_9HEMI</name>